<dbReference type="AlphaFoldDB" id="A0A8J3KVP6"/>
<evidence type="ECO:0000313" key="2">
    <source>
        <dbReference type="Proteomes" id="UP000630887"/>
    </source>
</evidence>
<accession>A0A8J3KVP6</accession>
<reference evidence="1 2" key="1">
    <citation type="submission" date="2021-01" db="EMBL/GenBank/DDBJ databases">
        <title>Whole genome shotgun sequence of Catellatospora coxensis NBRC 107359.</title>
        <authorList>
            <person name="Komaki H."/>
            <person name="Tamura T."/>
        </authorList>
    </citation>
    <scope>NUCLEOTIDE SEQUENCE [LARGE SCALE GENOMIC DNA]</scope>
    <source>
        <strain evidence="1 2">NBRC 107359</strain>
    </source>
</reference>
<comment type="caution">
    <text evidence="1">The sequence shown here is derived from an EMBL/GenBank/DDBJ whole genome shotgun (WGS) entry which is preliminary data.</text>
</comment>
<proteinExistence type="predicted"/>
<protein>
    <submittedName>
        <fullName evidence="1">Uncharacterized protein</fullName>
    </submittedName>
</protein>
<name>A0A8J3KVP6_9ACTN</name>
<sequence>MWRSGRSGTAAANGLPHDGIAVIDDTQSQYWSRSLTYRHTSPAYLHSGSRECHTPGVGWVT</sequence>
<evidence type="ECO:0000313" key="1">
    <source>
        <dbReference type="EMBL" id="GIG09473.1"/>
    </source>
</evidence>
<organism evidence="1 2">
    <name type="scientific">Catellatospora coxensis</name>
    <dbReference type="NCBI Taxonomy" id="310354"/>
    <lineage>
        <taxon>Bacteria</taxon>
        <taxon>Bacillati</taxon>
        <taxon>Actinomycetota</taxon>
        <taxon>Actinomycetes</taxon>
        <taxon>Micromonosporales</taxon>
        <taxon>Micromonosporaceae</taxon>
        <taxon>Catellatospora</taxon>
    </lineage>
</organism>
<gene>
    <name evidence="1" type="ORF">Cco03nite_61730</name>
</gene>
<keyword evidence="2" id="KW-1185">Reference proteome</keyword>
<dbReference type="Proteomes" id="UP000630887">
    <property type="component" value="Unassembled WGS sequence"/>
</dbReference>
<dbReference type="EMBL" id="BONI01000065">
    <property type="protein sequence ID" value="GIG09473.1"/>
    <property type="molecule type" value="Genomic_DNA"/>
</dbReference>